<dbReference type="AlphaFoldDB" id="A0ABD3B5B0"/>
<dbReference type="PANTHER" id="PTHR12832:SF11">
    <property type="entry name" value="LD23868P"/>
    <property type="match status" value="1"/>
</dbReference>
<feature type="compositionally biased region" description="Basic and acidic residues" evidence="2">
    <location>
        <begin position="407"/>
        <end position="420"/>
    </location>
</feature>
<feature type="region of interest" description="Disordered" evidence="2">
    <location>
        <begin position="607"/>
        <end position="650"/>
    </location>
</feature>
<feature type="compositionally biased region" description="Basic and acidic residues" evidence="2">
    <location>
        <begin position="100"/>
        <end position="109"/>
    </location>
</feature>
<comment type="similarity">
    <text evidence="1">Belongs to the TCP11 family.</text>
</comment>
<accession>A0ABD3B5B0</accession>
<feature type="region of interest" description="Disordered" evidence="2">
    <location>
        <begin position="44"/>
        <end position="63"/>
    </location>
</feature>
<gene>
    <name evidence="3" type="ORF">ACH5RR_001901</name>
</gene>
<proteinExistence type="inferred from homology"/>
<dbReference type="EMBL" id="JBJUIK010000001">
    <property type="protein sequence ID" value="KAL3538535.1"/>
    <property type="molecule type" value="Genomic_DNA"/>
</dbReference>
<organism evidence="3 4">
    <name type="scientific">Cinchona calisaya</name>
    <dbReference type="NCBI Taxonomy" id="153742"/>
    <lineage>
        <taxon>Eukaryota</taxon>
        <taxon>Viridiplantae</taxon>
        <taxon>Streptophyta</taxon>
        <taxon>Embryophyta</taxon>
        <taxon>Tracheophyta</taxon>
        <taxon>Spermatophyta</taxon>
        <taxon>Magnoliopsida</taxon>
        <taxon>eudicotyledons</taxon>
        <taxon>Gunneridae</taxon>
        <taxon>Pentapetalae</taxon>
        <taxon>asterids</taxon>
        <taxon>lamiids</taxon>
        <taxon>Gentianales</taxon>
        <taxon>Rubiaceae</taxon>
        <taxon>Cinchonoideae</taxon>
        <taxon>Cinchoneae</taxon>
        <taxon>Cinchona</taxon>
    </lineage>
</organism>
<evidence type="ECO:0008006" key="5">
    <source>
        <dbReference type="Google" id="ProtNLM"/>
    </source>
</evidence>
<evidence type="ECO:0000313" key="3">
    <source>
        <dbReference type="EMBL" id="KAL3538535.1"/>
    </source>
</evidence>
<feature type="compositionally biased region" description="Polar residues" evidence="2">
    <location>
        <begin position="636"/>
        <end position="650"/>
    </location>
</feature>
<name>A0ABD3B5B0_9GENT</name>
<dbReference type="InterPro" id="IPR008862">
    <property type="entry name" value="Tcp11"/>
</dbReference>
<reference evidence="3 4" key="1">
    <citation type="submission" date="2024-11" db="EMBL/GenBank/DDBJ databases">
        <title>A near-complete genome assembly of Cinchona calisaya.</title>
        <authorList>
            <person name="Lian D.C."/>
            <person name="Zhao X.W."/>
            <person name="Wei L."/>
        </authorList>
    </citation>
    <scope>NUCLEOTIDE SEQUENCE [LARGE SCALE GENOMIC DNA]</scope>
    <source>
        <tissue evidence="3">Nenye</tissue>
    </source>
</reference>
<feature type="compositionally biased region" description="Low complexity" evidence="2">
    <location>
        <begin position="615"/>
        <end position="635"/>
    </location>
</feature>
<dbReference type="Proteomes" id="UP001630127">
    <property type="component" value="Unassembled WGS sequence"/>
</dbReference>
<comment type="caution">
    <text evidence="3">The sequence shown here is derived from an EMBL/GenBank/DDBJ whole genome shotgun (WGS) entry which is preliminary data.</text>
</comment>
<keyword evidence="4" id="KW-1185">Reference proteome</keyword>
<protein>
    <recommendedName>
        <fullName evidence="5">T-complex protein 11</fullName>
    </recommendedName>
</protein>
<dbReference type="Pfam" id="PF05794">
    <property type="entry name" value="Tcp11"/>
    <property type="match status" value="1"/>
</dbReference>
<dbReference type="PANTHER" id="PTHR12832">
    <property type="entry name" value="TESTIS-SPECIFIC PROTEIN PBS13 T-COMPLEX 11"/>
    <property type="match status" value="1"/>
</dbReference>
<feature type="region of interest" description="Disordered" evidence="2">
    <location>
        <begin position="81"/>
        <end position="109"/>
    </location>
</feature>
<sequence length="1193" mass="133668">MKMEMAVETPEGVGVRGGNMRSPVGIVMDFPVCDGAMSCSPPKLPSRLLRRMSEPKTSTPTVEEIQAKLRHADLRRQKFYEHLSSKARPKPRSPSQSSSSHEEDRAQRLEAKLQAAEKKRLSILAKAQMRLAKLDKLRQAAKTGVEMRFRKERAELGTKVELRVQQAEANRMLILKAYRQRRASLKERTSQSLLRRMARESKYKERVRAAIYQKRAAAEKKRLGLLEAEKKRALARILQVRKVAKYISHQREIERQEIQNKLEDRLQRAKRQRAEYLMQRGKVNYPVRGNLNKIHEQADDLSRKLARCWRQFYKLRRTSLHLAKSYNALNINKSSAMSMPFEQLALMIESGSTLQMTKALLDRLETRYVLARAFASKTGPSTWDDIDHLLKRVASPKRRATPRKYMGNREARKQGSDKQVSKTPAKLSRYQVRIVLCAYMILGHPASVFSGRGEREIALAQSAEKFVGEFELLVKIILEGPTQSSNEESDHVLERKCNFRFQLAAFDSAWCSYLNSFVVWKVKDAQSLEEDLVRAACHLELSMIQTCKMTPEGGSDSLTHDMKAIQRQVTEDQKLLREKVHHLSGDAGIERMEAAISDTRKKYFRAKENGSPVGSSPITDISSPITASIPTSNSSLGTSEKSNSVIENSQRSNHVARRLFRDVDNLSEVGPCRQSHPSGVRLGLENELIVNESVHGEQLVLDESISFADDNHISMKEKVKDTMQKAFWDGIIESVAQNEPNFGRIIGLMREVRDEISGMAPESWKQEISEAIDLDILSQVLNSDNLDMDYLGKILEFALITLQKLSAPASTDELKATHQKFLEELAEICGGSNASKKSHTIGLVRGLRFVLEQIQTLKQEVSKARIRLLEPLLKGPAGLDFLGKAFAKHYGAPDDSLTTLPLTTQWLFRVRDRKDQEWADHTNILSELVRRQEISSERLLPTTTLRTGGTFSVRSGNQASSLLSTSATSSSGFQHPECKGEKIDLMVRLGLLILVCEISGLTEESLPETLKLNFLRLRTVQARMQKIIVMATSMLVLRQTLLSEGISTSHGDTENIILSSVKQLSDLLDTAEDAGISDITEILSKVVVSGGNSVDNKKIDSRKDVMARMLTKSLQAGDTIFNRISRAIYLATRGVVLGGTGTRGRELAEIALRQVGAGSVVDEVVGAASVLVVAATVSVNVHGPWYARLVENM</sequence>
<feature type="region of interest" description="Disordered" evidence="2">
    <location>
        <begin position="397"/>
        <end position="424"/>
    </location>
</feature>
<evidence type="ECO:0000256" key="2">
    <source>
        <dbReference type="SAM" id="MobiDB-lite"/>
    </source>
</evidence>
<evidence type="ECO:0000313" key="4">
    <source>
        <dbReference type="Proteomes" id="UP001630127"/>
    </source>
</evidence>
<evidence type="ECO:0000256" key="1">
    <source>
        <dbReference type="ARBA" id="ARBA00010954"/>
    </source>
</evidence>